<evidence type="ECO:0000313" key="2">
    <source>
        <dbReference type="EMBL" id="GAV52729.1"/>
    </source>
</evidence>
<gene>
    <name evidence="2" type="ORF">ZYGR_0AI00110</name>
</gene>
<accession>A0A1Q3AAG5</accession>
<dbReference type="InterPro" id="IPR001142">
    <property type="entry name" value="DUP/COS"/>
</dbReference>
<evidence type="ECO:0000256" key="1">
    <source>
        <dbReference type="SAM" id="Phobius"/>
    </source>
</evidence>
<dbReference type="EMBL" id="BDGX01000035">
    <property type="protein sequence ID" value="GAV52729.1"/>
    <property type="molecule type" value="Genomic_DNA"/>
</dbReference>
<organism evidence="2 3">
    <name type="scientific">Zygosaccharomyces rouxii</name>
    <dbReference type="NCBI Taxonomy" id="4956"/>
    <lineage>
        <taxon>Eukaryota</taxon>
        <taxon>Fungi</taxon>
        <taxon>Dikarya</taxon>
        <taxon>Ascomycota</taxon>
        <taxon>Saccharomycotina</taxon>
        <taxon>Saccharomycetes</taxon>
        <taxon>Saccharomycetales</taxon>
        <taxon>Saccharomycetaceae</taxon>
        <taxon>Zygosaccharomyces</taxon>
    </lineage>
</organism>
<keyword evidence="1" id="KW-0472">Membrane</keyword>
<feature type="transmembrane region" description="Helical" evidence="1">
    <location>
        <begin position="59"/>
        <end position="83"/>
    </location>
</feature>
<feature type="transmembrane region" description="Helical" evidence="1">
    <location>
        <begin position="36"/>
        <end position="53"/>
    </location>
</feature>
<keyword evidence="1" id="KW-0812">Transmembrane</keyword>
<protein>
    <submittedName>
        <fullName evidence="2">Uncharacterized protein</fullName>
    </submittedName>
</protein>
<proteinExistence type="predicted"/>
<comment type="caution">
    <text evidence="2">The sequence shown here is derived from an EMBL/GenBank/DDBJ whole genome shotgun (WGS) entry which is preliminary data.</text>
</comment>
<evidence type="ECO:0000313" key="3">
    <source>
        <dbReference type="Proteomes" id="UP000187013"/>
    </source>
</evidence>
<dbReference type="OrthoDB" id="4037681at2759"/>
<dbReference type="Pfam" id="PF00674">
    <property type="entry name" value="DUP"/>
    <property type="match status" value="2"/>
</dbReference>
<keyword evidence="1" id="KW-1133">Transmembrane helix</keyword>
<dbReference type="Proteomes" id="UP000187013">
    <property type="component" value="Unassembled WGS sequence"/>
</dbReference>
<sequence>MMEKIDYFDLEPTKIILPKDFFWCVFTWELYHLTKYYEPWLILLVSILVPVVAVKKMTYLSYSVLYGIISLSLFLVLSIKFWLSYKRYDVASMEKVNLAQAVLTMHPGVEEEKWDKVAYKMNAIFFQHCSWATPDFFFSGQQCQSYFREHVLKPFLQGKICPGETESDTLIDAVVSYLAGVHAIFEEFLKTGPVTPSLKFQILPKNKYGGHFTFLRRRYNSSGTYEKLKICRHFARSVSHQENPGIILSLISAMFNLYNLLIVSDYNTKYYKLDVIDRLKFLSFVIATAPGVDMERWDQVAMKMNQYLHTRNSKTGGRRESFFDGKQYLDFFIKEFKPLVADKNTFSFSEKLFQPLLAGQMLPYHDLDCIAADAFRVCQLTSEKGSGSFLSFTTIIDLVMLYFNFVG</sequence>
<dbReference type="AlphaFoldDB" id="A0A1Q3AAG5"/>
<reference evidence="2 3" key="1">
    <citation type="submission" date="2016-08" db="EMBL/GenBank/DDBJ databases">
        <title>Draft genome sequence of allopolyploid Zygosaccharomyces rouxii.</title>
        <authorList>
            <person name="Watanabe J."/>
            <person name="Uehara K."/>
            <person name="Mogi Y."/>
            <person name="Tsukioka Y."/>
        </authorList>
    </citation>
    <scope>NUCLEOTIDE SEQUENCE [LARGE SCALE GENOMIC DNA]</scope>
    <source>
        <strain evidence="2 3">NBRC 110957</strain>
    </source>
</reference>
<name>A0A1Q3AAG5_ZYGRO</name>